<dbReference type="GO" id="GO:0009555">
    <property type="term" value="P:pollen development"/>
    <property type="evidence" value="ECO:0007669"/>
    <property type="project" value="InterPro"/>
</dbReference>
<keyword evidence="2" id="KW-1185">Reference proteome</keyword>
<evidence type="ECO:0000313" key="2">
    <source>
        <dbReference type="Proteomes" id="UP000604825"/>
    </source>
</evidence>
<dbReference type="OrthoDB" id="1717670at2759"/>
<dbReference type="InterPro" id="IPR031432">
    <property type="entry name" value="MGP1"/>
</dbReference>
<dbReference type="EMBL" id="CAJGYO010000015">
    <property type="protein sequence ID" value="CAD6270056.1"/>
    <property type="molecule type" value="Genomic_DNA"/>
</dbReference>
<dbReference type="Proteomes" id="UP000604825">
    <property type="component" value="Unassembled WGS sequence"/>
</dbReference>
<gene>
    <name evidence="1" type="ORF">NCGR_LOCUS53352</name>
</gene>
<organism evidence="1 2">
    <name type="scientific">Miscanthus lutarioriparius</name>
    <dbReference type="NCBI Taxonomy" id="422564"/>
    <lineage>
        <taxon>Eukaryota</taxon>
        <taxon>Viridiplantae</taxon>
        <taxon>Streptophyta</taxon>
        <taxon>Embryophyta</taxon>
        <taxon>Tracheophyta</taxon>
        <taxon>Spermatophyta</taxon>
        <taxon>Magnoliopsida</taxon>
        <taxon>Liliopsida</taxon>
        <taxon>Poales</taxon>
        <taxon>Poaceae</taxon>
        <taxon>PACMAD clade</taxon>
        <taxon>Panicoideae</taxon>
        <taxon>Andropogonodae</taxon>
        <taxon>Andropogoneae</taxon>
        <taxon>Saccharinae</taxon>
        <taxon>Miscanthus</taxon>
    </lineage>
</organism>
<dbReference type="AlphaFoldDB" id="A0A811RJT3"/>
<protein>
    <submittedName>
        <fullName evidence="1">Uncharacterized protein</fullName>
    </submittedName>
</protein>
<name>A0A811RJT3_9POAL</name>
<reference evidence="1" key="1">
    <citation type="submission" date="2020-10" db="EMBL/GenBank/DDBJ databases">
        <authorList>
            <person name="Han B."/>
            <person name="Lu T."/>
            <person name="Zhao Q."/>
            <person name="Huang X."/>
            <person name="Zhao Y."/>
        </authorList>
    </citation>
    <scope>NUCLEOTIDE SEQUENCE</scope>
</reference>
<dbReference type="Pfam" id="PF15704">
    <property type="entry name" value="Mt_ATP_synt"/>
    <property type="match status" value="1"/>
</dbReference>
<comment type="caution">
    <text evidence="1">The sequence shown here is derived from an EMBL/GenBank/DDBJ whole genome shotgun (WGS) entry which is preliminary data.</text>
</comment>
<dbReference type="PANTHER" id="PTHR36013">
    <property type="entry name" value="ATP SYNTHASE 24 KDA SUBUNIT, MITOCHONDRIAL-RELATED"/>
    <property type="match status" value="1"/>
</dbReference>
<proteinExistence type="predicted"/>
<dbReference type="PANTHER" id="PTHR36013:SF2">
    <property type="entry name" value="ATP SYNTHASE 24 KDA SUBUNIT, MITOCHONDRIAL-RELATED"/>
    <property type="match status" value="1"/>
</dbReference>
<sequence>MAPPALACLPPSQSTPHEEDLHKGIFFEVKMFETALAVLKKEKIIVDRDDPGAVSCYAQVMKTISARWIADMYQAIYLEVYEHMLLHPGLLQNGMKPANL</sequence>
<accession>A0A811RJT3</accession>
<evidence type="ECO:0000313" key="1">
    <source>
        <dbReference type="EMBL" id="CAD6270056.1"/>
    </source>
</evidence>